<sequence>MTERSFDPVAETSRHRRVVIFAAGLIIALVAVAAPMIGAQSAEAATTYSRSFTTSQSKTVANRCVRVTLSGTMLFQRKVAANYGISTLVVYVNRKVTNPRVRVYTYAGPCSAKKPRRSIAKLSVTQRWSDHSCNGNLSVSVGFPWGVSVGASPRCGREERAHRSATYGRSSAYDQKNTDTTIRYANKGSITHNPPAFSRNLRGDEKRIRLCQSAVVSMVIYPTASSSDSWSPTFRPCVKYW</sequence>
<protein>
    <submittedName>
        <fullName evidence="1">Uncharacterized protein</fullName>
    </submittedName>
</protein>
<dbReference type="EMBL" id="JACBZR010000001">
    <property type="protein sequence ID" value="NYI79873.1"/>
    <property type="molecule type" value="Genomic_DNA"/>
</dbReference>
<organism evidence="1 2">
    <name type="scientific">Nocardioides panzhihuensis</name>
    <dbReference type="NCBI Taxonomy" id="860243"/>
    <lineage>
        <taxon>Bacteria</taxon>
        <taxon>Bacillati</taxon>
        <taxon>Actinomycetota</taxon>
        <taxon>Actinomycetes</taxon>
        <taxon>Propionibacteriales</taxon>
        <taxon>Nocardioidaceae</taxon>
        <taxon>Nocardioides</taxon>
    </lineage>
</organism>
<evidence type="ECO:0000313" key="1">
    <source>
        <dbReference type="EMBL" id="NYI79873.1"/>
    </source>
</evidence>
<dbReference type="AlphaFoldDB" id="A0A7Z0DQY5"/>
<name>A0A7Z0DQY5_9ACTN</name>
<gene>
    <name evidence="1" type="ORF">BJ988_004521</name>
</gene>
<proteinExistence type="predicted"/>
<dbReference type="Proteomes" id="UP000564496">
    <property type="component" value="Unassembled WGS sequence"/>
</dbReference>
<dbReference type="RefSeq" id="WP_179660125.1">
    <property type="nucleotide sequence ID" value="NZ_JACBZR010000001.1"/>
</dbReference>
<reference evidence="1 2" key="1">
    <citation type="submission" date="2020-07" db="EMBL/GenBank/DDBJ databases">
        <title>Sequencing the genomes of 1000 actinobacteria strains.</title>
        <authorList>
            <person name="Klenk H.-P."/>
        </authorList>
    </citation>
    <scope>NUCLEOTIDE SEQUENCE [LARGE SCALE GENOMIC DNA]</scope>
    <source>
        <strain evidence="1 2">DSM 26487</strain>
    </source>
</reference>
<accession>A0A7Z0DQY5</accession>
<keyword evidence="2" id="KW-1185">Reference proteome</keyword>
<comment type="caution">
    <text evidence="1">The sequence shown here is derived from an EMBL/GenBank/DDBJ whole genome shotgun (WGS) entry which is preliminary data.</text>
</comment>
<evidence type="ECO:0000313" key="2">
    <source>
        <dbReference type="Proteomes" id="UP000564496"/>
    </source>
</evidence>